<dbReference type="InterPro" id="IPR036770">
    <property type="entry name" value="Ankyrin_rpt-contain_sf"/>
</dbReference>
<reference evidence="1 2" key="1">
    <citation type="submission" date="2024-04" db="EMBL/GenBank/DDBJ databases">
        <title>Tritrichomonas musculus Genome.</title>
        <authorList>
            <person name="Alves-Ferreira E."/>
            <person name="Grigg M."/>
            <person name="Lorenzi H."/>
            <person name="Galac M."/>
        </authorList>
    </citation>
    <scope>NUCLEOTIDE SEQUENCE [LARGE SCALE GENOMIC DNA]</scope>
    <source>
        <strain evidence="1 2">EAF2021</strain>
    </source>
</reference>
<protein>
    <recommendedName>
        <fullName evidence="3">DUF3447 domain-containing protein</fullName>
    </recommendedName>
</protein>
<evidence type="ECO:0008006" key="3">
    <source>
        <dbReference type="Google" id="ProtNLM"/>
    </source>
</evidence>
<dbReference type="Proteomes" id="UP001470230">
    <property type="component" value="Unassembled WGS sequence"/>
</dbReference>
<evidence type="ECO:0000313" key="2">
    <source>
        <dbReference type="Proteomes" id="UP001470230"/>
    </source>
</evidence>
<dbReference type="PANTHER" id="PTHR24159:SF5">
    <property type="entry name" value="ANK_REP_REGION DOMAIN-CONTAINING PROTEIN"/>
    <property type="match status" value="1"/>
</dbReference>
<gene>
    <name evidence="1" type="ORF">M9Y10_007720</name>
</gene>
<keyword evidence="2" id="KW-1185">Reference proteome</keyword>
<sequence>MEVKDLYDQKKQLYAIFTSYINSQSEFNSEFVELSKYIQNQKFRENTIRFLDFIHLLLIFAKYHRHYLYLFNKIEQILLLIKDDLKQTFTKEELLEKFFDSKIIIYFLLKNEILVIDEDIYYQLKYNNDTKILHFLYPEFKKFIDNDRTAIDVEKDLFSEDPNILVDFDKKRLQGENATYLCSIIRQDSIEKFVKYVTLYQNGIKPSIFETNNFLLERKENIQMIEYAAFFGSLKIFNYLRMKGAKLTPSLWLFAIHSRSPKLIHILEDCHVPLPDKLFNSVLEEAVKCHHNEFAYYIQLNNPDLIKDEYFQTISHYLYNPIDFYCFNYYNYEFLNYDCDYLDVFLFACISNHFDLVKFLYEKIRYIKSNFLFRVFN</sequence>
<accession>A0ABR2J250</accession>
<dbReference type="SUPFAM" id="SSF48403">
    <property type="entry name" value="Ankyrin repeat"/>
    <property type="match status" value="1"/>
</dbReference>
<organism evidence="1 2">
    <name type="scientific">Tritrichomonas musculus</name>
    <dbReference type="NCBI Taxonomy" id="1915356"/>
    <lineage>
        <taxon>Eukaryota</taxon>
        <taxon>Metamonada</taxon>
        <taxon>Parabasalia</taxon>
        <taxon>Tritrichomonadida</taxon>
        <taxon>Tritrichomonadidae</taxon>
        <taxon>Tritrichomonas</taxon>
    </lineage>
</organism>
<dbReference type="EMBL" id="JAPFFF010000013">
    <property type="protein sequence ID" value="KAK8871970.1"/>
    <property type="molecule type" value="Genomic_DNA"/>
</dbReference>
<dbReference type="PANTHER" id="PTHR24159">
    <property type="match status" value="1"/>
</dbReference>
<proteinExistence type="predicted"/>
<comment type="caution">
    <text evidence="1">The sequence shown here is derived from an EMBL/GenBank/DDBJ whole genome shotgun (WGS) entry which is preliminary data.</text>
</comment>
<name>A0ABR2J250_9EUKA</name>
<evidence type="ECO:0000313" key="1">
    <source>
        <dbReference type="EMBL" id="KAK8871970.1"/>
    </source>
</evidence>